<evidence type="ECO:0000256" key="1">
    <source>
        <dbReference type="SAM" id="MobiDB-lite"/>
    </source>
</evidence>
<gene>
    <name evidence="3" type="ORF">A9Z42_0092420</name>
</gene>
<proteinExistence type="predicted"/>
<feature type="domain" description="DUF7896" evidence="2">
    <location>
        <begin position="2"/>
        <end position="61"/>
    </location>
</feature>
<evidence type="ECO:0000313" key="3">
    <source>
        <dbReference type="EMBL" id="OTA08278.1"/>
    </source>
</evidence>
<feature type="compositionally biased region" description="Pro residues" evidence="1">
    <location>
        <begin position="69"/>
        <end position="85"/>
    </location>
</feature>
<dbReference type="Pfam" id="PF25438">
    <property type="entry name" value="DUF7896"/>
    <property type="match status" value="1"/>
</dbReference>
<protein>
    <recommendedName>
        <fullName evidence="2">DUF7896 domain-containing protein</fullName>
    </recommendedName>
</protein>
<keyword evidence="4" id="KW-1185">Reference proteome</keyword>
<evidence type="ECO:0000313" key="4">
    <source>
        <dbReference type="Proteomes" id="UP000219286"/>
    </source>
</evidence>
<dbReference type="Proteomes" id="UP000219286">
    <property type="component" value="Unassembled WGS sequence"/>
</dbReference>
<dbReference type="AlphaFoldDB" id="A0A2H2ZRJ5"/>
<sequence length="146" mass="16104">MPFEKCRRCRGSKQYNSEQNAIDHLRRGHFIPKWHPGFEDKNWVHPRQLPAEQMRRWVQRVVVNNPTQPTAPPPPPPPPAPPAPTTPATTPELSTGLSGQGLSTRSATDVGEVPMSPPDSGVGVFSVEDFLSVEDDGDGNHILKDK</sequence>
<feature type="region of interest" description="Disordered" evidence="1">
    <location>
        <begin position="59"/>
        <end position="126"/>
    </location>
</feature>
<comment type="caution">
    <text evidence="3">The sequence shown here is derived from an EMBL/GenBank/DDBJ whole genome shotgun (WGS) entry which is preliminary data.</text>
</comment>
<dbReference type="EMBL" id="LFMI01000833">
    <property type="protein sequence ID" value="OTA08278.1"/>
    <property type="molecule type" value="Genomic_DNA"/>
</dbReference>
<dbReference type="InterPro" id="IPR057218">
    <property type="entry name" value="DUF7896"/>
</dbReference>
<name>A0A2H2ZRJ5_TRIPA</name>
<reference evidence="3 4" key="1">
    <citation type="journal article" date="2015" name="Genome Announc.">
        <title>Genome sequence and annotation of Trichoderma parareesei, the ancestor of the cellulase producer Trichoderma reesei.</title>
        <authorList>
            <person name="Yang D."/>
            <person name="Pomraning K."/>
            <person name="Kopchinskiy A."/>
            <person name="Karimi Aghcheh R."/>
            <person name="Atanasova L."/>
            <person name="Chenthamara K."/>
            <person name="Baker S.E."/>
            <person name="Zhang R."/>
            <person name="Shen Q."/>
            <person name="Freitag M."/>
            <person name="Kubicek C.P."/>
            <person name="Druzhinina I.S."/>
        </authorList>
    </citation>
    <scope>NUCLEOTIDE SEQUENCE [LARGE SCALE GENOMIC DNA]</scope>
    <source>
        <strain evidence="3 4">CBS 125925</strain>
    </source>
</reference>
<accession>A0A2H2ZRJ5</accession>
<evidence type="ECO:0000259" key="2">
    <source>
        <dbReference type="Pfam" id="PF25438"/>
    </source>
</evidence>
<organism evidence="3 4">
    <name type="scientific">Trichoderma parareesei</name>
    <name type="common">Filamentous fungus</name>
    <dbReference type="NCBI Taxonomy" id="858221"/>
    <lineage>
        <taxon>Eukaryota</taxon>
        <taxon>Fungi</taxon>
        <taxon>Dikarya</taxon>
        <taxon>Ascomycota</taxon>
        <taxon>Pezizomycotina</taxon>
        <taxon>Sordariomycetes</taxon>
        <taxon>Hypocreomycetidae</taxon>
        <taxon>Hypocreales</taxon>
        <taxon>Hypocreaceae</taxon>
        <taxon>Trichoderma</taxon>
    </lineage>
</organism>
<feature type="compositionally biased region" description="Polar residues" evidence="1">
    <location>
        <begin position="92"/>
        <end position="107"/>
    </location>
</feature>